<gene>
    <name evidence="11" type="ORF">CU097_011446</name>
</gene>
<dbReference type="OrthoDB" id="2163284at2759"/>
<dbReference type="EMBL" id="PJQL01001099">
    <property type="protein sequence ID" value="RCH90595.1"/>
    <property type="molecule type" value="Genomic_DNA"/>
</dbReference>
<accession>A0A367JL31</accession>
<evidence type="ECO:0000256" key="1">
    <source>
        <dbReference type="ARBA" id="ARBA00002743"/>
    </source>
</evidence>
<dbReference type="GO" id="GO:0005829">
    <property type="term" value="C:cytosol"/>
    <property type="evidence" value="ECO:0007669"/>
    <property type="project" value="UniProtKB-SubCell"/>
</dbReference>
<evidence type="ECO:0000313" key="12">
    <source>
        <dbReference type="Proteomes" id="UP000252139"/>
    </source>
</evidence>
<dbReference type="Pfam" id="PF10224">
    <property type="entry name" value="DUF2205"/>
    <property type="match status" value="1"/>
</dbReference>
<proteinExistence type="inferred from homology"/>
<evidence type="ECO:0000256" key="4">
    <source>
        <dbReference type="ARBA" id="ARBA00004601"/>
    </source>
</evidence>
<name>A0A367JL31_RHIAZ</name>
<dbReference type="InterPro" id="IPR019357">
    <property type="entry name" value="SCOC"/>
</dbReference>
<comment type="subcellular location">
    <subcellularLocation>
        <location evidence="3">Cytoplasm</location>
        <location evidence="3">Cytosol</location>
    </subcellularLocation>
    <subcellularLocation>
        <location evidence="2">Golgi apparatus membrane</location>
        <topology evidence="2">Peripheral membrane protein</topology>
        <orientation evidence="2">Cytoplasmic side</orientation>
    </subcellularLocation>
    <subcellularLocation>
        <location evidence="4">Golgi apparatus</location>
        <location evidence="4">trans-Golgi network</location>
    </subcellularLocation>
</comment>
<keyword evidence="9" id="KW-0472">Membrane</keyword>
<feature type="coiled-coil region" evidence="10">
    <location>
        <begin position="12"/>
        <end position="65"/>
    </location>
</feature>
<dbReference type="AlphaFoldDB" id="A0A367JL31"/>
<dbReference type="PANTHER" id="PTHR21614">
    <property type="entry name" value="SHORT COILED COIL PROTEIN"/>
    <property type="match status" value="1"/>
</dbReference>
<protein>
    <submittedName>
        <fullName evidence="11">Uncharacterized protein</fullName>
    </submittedName>
</protein>
<evidence type="ECO:0000256" key="2">
    <source>
        <dbReference type="ARBA" id="ARBA00004255"/>
    </source>
</evidence>
<evidence type="ECO:0000256" key="7">
    <source>
        <dbReference type="ARBA" id="ARBA00023034"/>
    </source>
</evidence>
<keyword evidence="12" id="KW-1185">Reference proteome</keyword>
<dbReference type="Proteomes" id="UP000252139">
    <property type="component" value="Unassembled WGS sequence"/>
</dbReference>
<comment type="similarity">
    <text evidence="5">Belongs to the SCOC family.</text>
</comment>
<dbReference type="GO" id="GO:0000139">
    <property type="term" value="C:Golgi membrane"/>
    <property type="evidence" value="ECO:0007669"/>
    <property type="project" value="UniProtKB-SubCell"/>
</dbReference>
<evidence type="ECO:0000313" key="11">
    <source>
        <dbReference type="EMBL" id="RCH90595.1"/>
    </source>
</evidence>
<evidence type="ECO:0000256" key="3">
    <source>
        <dbReference type="ARBA" id="ARBA00004514"/>
    </source>
</evidence>
<evidence type="ECO:0000256" key="9">
    <source>
        <dbReference type="ARBA" id="ARBA00023136"/>
    </source>
</evidence>
<dbReference type="GO" id="GO:0005802">
    <property type="term" value="C:trans-Golgi network"/>
    <property type="evidence" value="ECO:0007669"/>
    <property type="project" value="TreeGrafter"/>
</dbReference>
<dbReference type="Gene3D" id="1.20.5.170">
    <property type="match status" value="1"/>
</dbReference>
<dbReference type="STRING" id="86630.A0A367JL31"/>
<keyword evidence="8 10" id="KW-0175">Coiled coil</keyword>
<evidence type="ECO:0000256" key="10">
    <source>
        <dbReference type="SAM" id="Coils"/>
    </source>
</evidence>
<reference evidence="11 12" key="1">
    <citation type="journal article" date="2018" name="G3 (Bethesda)">
        <title>Phylogenetic and Phylogenomic Definition of Rhizopus Species.</title>
        <authorList>
            <person name="Gryganskyi A.P."/>
            <person name="Golan J."/>
            <person name="Dolatabadi S."/>
            <person name="Mondo S."/>
            <person name="Robb S."/>
            <person name="Idnurm A."/>
            <person name="Muszewska A."/>
            <person name="Steczkiewicz K."/>
            <person name="Masonjones S."/>
            <person name="Liao H.L."/>
            <person name="Gajdeczka M.T."/>
            <person name="Anike F."/>
            <person name="Vuek A."/>
            <person name="Anishchenko I.M."/>
            <person name="Voigt K."/>
            <person name="de Hoog G.S."/>
            <person name="Smith M.E."/>
            <person name="Heitman J."/>
            <person name="Vilgalys R."/>
            <person name="Stajich J.E."/>
        </authorList>
    </citation>
    <scope>NUCLEOTIDE SEQUENCE [LARGE SCALE GENOMIC DNA]</scope>
    <source>
        <strain evidence="11 12">CBS 357.93</strain>
    </source>
</reference>
<dbReference type="PANTHER" id="PTHR21614:SF0">
    <property type="entry name" value="GEO08385P1"/>
    <property type="match status" value="1"/>
</dbReference>
<evidence type="ECO:0000256" key="6">
    <source>
        <dbReference type="ARBA" id="ARBA00022490"/>
    </source>
</evidence>
<keyword evidence="6" id="KW-0963">Cytoplasm</keyword>
<keyword evidence="7" id="KW-0333">Golgi apparatus</keyword>
<organism evidence="11 12">
    <name type="scientific">Rhizopus azygosporus</name>
    <name type="common">Rhizopus microsporus var. azygosporus</name>
    <dbReference type="NCBI Taxonomy" id="86630"/>
    <lineage>
        <taxon>Eukaryota</taxon>
        <taxon>Fungi</taxon>
        <taxon>Fungi incertae sedis</taxon>
        <taxon>Mucoromycota</taxon>
        <taxon>Mucoromycotina</taxon>
        <taxon>Mucoromycetes</taxon>
        <taxon>Mucorales</taxon>
        <taxon>Mucorineae</taxon>
        <taxon>Rhizopodaceae</taxon>
        <taxon>Rhizopus</taxon>
    </lineage>
</organism>
<evidence type="ECO:0000256" key="8">
    <source>
        <dbReference type="ARBA" id="ARBA00023054"/>
    </source>
</evidence>
<comment type="caution">
    <text evidence="11">The sequence shown here is derived from an EMBL/GenBank/DDBJ whole genome shotgun (WGS) entry which is preliminary data.</text>
</comment>
<comment type="function">
    <text evidence="1">Positive regulator of amino acid starvation-induced autophagy.</text>
</comment>
<sequence>MFQLGLDLTTIIEMAESAFEDLDTIVDNEEREELVKRVLELQGQLKGMINKVDTARNEHQSLLKENQLLQKYINNSLTSTAVFGATNGAVNSNNISLRQTDASSPH</sequence>
<evidence type="ECO:0000256" key="5">
    <source>
        <dbReference type="ARBA" id="ARBA00010880"/>
    </source>
</evidence>